<evidence type="ECO:0000259" key="6">
    <source>
        <dbReference type="PROSITE" id="PS50109"/>
    </source>
</evidence>
<dbReference type="SMART" id="SM00387">
    <property type="entry name" value="HATPase_c"/>
    <property type="match status" value="1"/>
</dbReference>
<dbReference type="Pfam" id="PF02518">
    <property type="entry name" value="HATPase_c"/>
    <property type="match status" value="1"/>
</dbReference>
<protein>
    <recommendedName>
        <fullName evidence="2">histidine kinase</fullName>
        <ecNumber evidence="2">2.7.13.3</ecNumber>
    </recommendedName>
</protein>
<dbReference type="Proteomes" id="UP000192872">
    <property type="component" value="Unassembled WGS sequence"/>
</dbReference>
<dbReference type="SUPFAM" id="SSF55874">
    <property type="entry name" value="ATPase domain of HSP90 chaperone/DNA topoisomerase II/histidine kinase"/>
    <property type="match status" value="1"/>
</dbReference>
<dbReference type="Gene3D" id="3.30.450.20">
    <property type="entry name" value="PAS domain"/>
    <property type="match status" value="3"/>
</dbReference>
<evidence type="ECO:0000256" key="2">
    <source>
        <dbReference type="ARBA" id="ARBA00012438"/>
    </source>
</evidence>
<dbReference type="GO" id="GO:0007234">
    <property type="term" value="P:osmosensory signaling via phosphorelay pathway"/>
    <property type="evidence" value="ECO:0007669"/>
    <property type="project" value="TreeGrafter"/>
</dbReference>
<keyword evidence="5" id="KW-0418">Kinase</keyword>
<evidence type="ECO:0000256" key="3">
    <source>
        <dbReference type="ARBA" id="ARBA00022553"/>
    </source>
</evidence>
<dbReference type="Gene3D" id="3.30.565.10">
    <property type="entry name" value="Histidine kinase-like ATPase, C-terminal domain"/>
    <property type="match status" value="1"/>
</dbReference>
<dbReference type="InterPro" id="IPR003594">
    <property type="entry name" value="HATPase_dom"/>
</dbReference>
<evidence type="ECO:0000313" key="7">
    <source>
        <dbReference type="EMBL" id="OQW51289.1"/>
    </source>
</evidence>
<dbReference type="SUPFAM" id="SSF47384">
    <property type="entry name" value="Homodimeric domain of signal transducing histidine kinase"/>
    <property type="match status" value="1"/>
</dbReference>
<dbReference type="InterPro" id="IPR035965">
    <property type="entry name" value="PAS-like_dom_sf"/>
</dbReference>
<dbReference type="PANTHER" id="PTHR42878:SF15">
    <property type="entry name" value="BACTERIOPHYTOCHROME"/>
    <property type="match status" value="1"/>
</dbReference>
<dbReference type="InterPro" id="IPR003661">
    <property type="entry name" value="HisK_dim/P_dom"/>
</dbReference>
<dbReference type="EMBL" id="LWDL01000020">
    <property type="protein sequence ID" value="OQW51289.1"/>
    <property type="molecule type" value="Genomic_DNA"/>
</dbReference>
<dbReference type="InterPro" id="IPR036890">
    <property type="entry name" value="HATPase_C_sf"/>
</dbReference>
<evidence type="ECO:0000256" key="5">
    <source>
        <dbReference type="ARBA" id="ARBA00022777"/>
    </source>
</evidence>
<dbReference type="CDD" id="cd12914">
    <property type="entry name" value="PDC1_DGC_like"/>
    <property type="match status" value="1"/>
</dbReference>
<dbReference type="SMART" id="SM00388">
    <property type="entry name" value="HisKA"/>
    <property type="match status" value="1"/>
</dbReference>
<dbReference type="InterPro" id="IPR005467">
    <property type="entry name" value="His_kinase_dom"/>
</dbReference>
<evidence type="ECO:0000256" key="4">
    <source>
        <dbReference type="ARBA" id="ARBA00022679"/>
    </source>
</evidence>
<sequence>MIALLGLFWVAVESNGQTERRRDLEAARAQTENLARAFEYHVQRVIEEIDNSVLALRWRLTAALDGEFDFHALAREPGLSSQFVNLIGLVDSDGFLRRTWNGNLLQPLDVRDRLHFTAQRDATGDALFIGPPLLGRSTNMWSVHLSRRIVDRAGQFRGTLVASLDPLKLSNVYESFDLGTSGAITLVGEDMIVRARAPGLVDFLGKPVPASEFSSVLTSARVGFYRTIDSKSGARLVAYRHVPGLPLIVMVSKDESEIFASQTAASRQDRIVAMSITLVVIVLSGFALGYKVRLNEKSIRFRTTLRHMNQGIMIVEADGKLSLINQQAIDLLELPQEFLKNPPSYSEIFSYQLDSGEFGNKAELVDSALYDVVFNQKAVMAETISERTRANGVILEIHTVPLPRGGFLRSFTDITRRRKDEITIRTQIADLERFAHLASHDLQRPLRKIASHTEMLRQSILMDDHRESGHYLDVISAAAERGRTMVADLLRFSKLADGDLKRDGVRLDTMLDALIDDMRGGEATRNARFDNMLPVLTVNCNASLVYQAFQNLLDNAVKYHDPERGIAVRLFGEERSDGYVIHVSDIGVGFDNADKALVFQSFRRLVDGKAVEGTGIGLSLVKAIVEKHGWTIDVDSQSGSGSDFFIFVPKIDLRPAASATKSVAA</sequence>
<dbReference type="SUPFAM" id="SSF55785">
    <property type="entry name" value="PYP-like sensor domain (PAS domain)"/>
    <property type="match status" value="1"/>
</dbReference>
<proteinExistence type="predicted"/>
<dbReference type="EC" id="2.7.13.3" evidence="2"/>
<comment type="catalytic activity">
    <reaction evidence="1">
        <text>ATP + protein L-histidine = ADP + protein N-phospho-L-histidine.</text>
        <dbReference type="EC" id="2.7.13.3"/>
    </reaction>
</comment>
<dbReference type="STRING" id="1827387.A4S15_11970"/>
<dbReference type="Gene3D" id="1.10.287.130">
    <property type="match status" value="1"/>
</dbReference>
<dbReference type="CDD" id="cd12915">
    <property type="entry name" value="PDC2_DGC_like"/>
    <property type="match status" value="1"/>
</dbReference>
<dbReference type="InterPro" id="IPR050351">
    <property type="entry name" value="BphY/WalK/GraS-like"/>
</dbReference>
<dbReference type="AlphaFoldDB" id="A0A1W9HV22"/>
<name>A0A1W9HV22_9HYPH</name>
<dbReference type="CDD" id="cd00082">
    <property type="entry name" value="HisKA"/>
    <property type="match status" value="1"/>
</dbReference>
<feature type="domain" description="Histidine kinase" evidence="6">
    <location>
        <begin position="437"/>
        <end position="652"/>
    </location>
</feature>
<dbReference type="Pfam" id="PF12860">
    <property type="entry name" value="PAS_7"/>
    <property type="match status" value="1"/>
</dbReference>
<evidence type="ECO:0000313" key="8">
    <source>
        <dbReference type="Proteomes" id="UP000192872"/>
    </source>
</evidence>
<dbReference type="InterPro" id="IPR036097">
    <property type="entry name" value="HisK_dim/P_sf"/>
</dbReference>
<accession>A0A1W9HV22</accession>
<gene>
    <name evidence="7" type="ORF">A4S15_11970</name>
</gene>
<organism evidence="7 8">
    <name type="scientific">Candidatus Raskinella chloraquaticus</name>
    <dbReference type="NCBI Taxonomy" id="1951219"/>
    <lineage>
        <taxon>Bacteria</taxon>
        <taxon>Pseudomonadati</taxon>
        <taxon>Pseudomonadota</taxon>
        <taxon>Alphaproteobacteria</taxon>
        <taxon>Hyphomicrobiales</taxon>
        <taxon>Phreatobacteraceae</taxon>
        <taxon>Candidatus Raskinella</taxon>
    </lineage>
</organism>
<comment type="caution">
    <text evidence="7">The sequence shown here is derived from an EMBL/GenBank/DDBJ whole genome shotgun (WGS) entry which is preliminary data.</text>
</comment>
<dbReference type="PROSITE" id="PS50109">
    <property type="entry name" value="HIS_KIN"/>
    <property type="match status" value="1"/>
</dbReference>
<dbReference type="InterPro" id="IPR004358">
    <property type="entry name" value="Sig_transdc_His_kin-like_C"/>
</dbReference>
<dbReference type="PANTHER" id="PTHR42878">
    <property type="entry name" value="TWO-COMPONENT HISTIDINE KINASE"/>
    <property type="match status" value="1"/>
</dbReference>
<dbReference type="GO" id="GO:0000156">
    <property type="term" value="F:phosphorelay response regulator activity"/>
    <property type="evidence" value="ECO:0007669"/>
    <property type="project" value="TreeGrafter"/>
</dbReference>
<reference evidence="7 8" key="1">
    <citation type="journal article" date="2017" name="Water Res.">
        <title>Comammox in drinking water systems.</title>
        <authorList>
            <person name="Wang Y."/>
            <person name="Ma L."/>
            <person name="Mao Y."/>
            <person name="Jiang X."/>
            <person name="Xia Y."/>
            <person name="Yu K."/>
            <person name="Li B."/>
            <person name="Zhang T."/>
        </authorList>
    </citation>
    <scope>NUCLEOTIDE SEQUENCE [LARGE SCALE GENOMIC DNA]</scope>
    <source>
        <strain evidence="7">SG_bin8</strain>
    </source>
</reference>
<keyword evidence="4" id="KW-0808">Transferase</keyword>
<evidence type="ECO:0000256" key="1">
    <source>
        <dbReference type="ARBA" id="ARBA00000085"/>
    </source>
</evidence>
<dbReference type="GO" id="GO:0000155">
    <property type="term" value="F:phosphorelay sensor kinase activity"/>
    <property type="evidence" value="ECO:0007669"/>
    <property type="project" value="InterPro"/>
</dbReference>
<dbReference type="PRINTS" id="PR00344">
    <property type="entry name" value="BCTRLSENSOR"/>
</dbReference>
<dbReference type="Pfam" id="PF00512">
    <property type="entry name" value="HisKA"/>
    <property type="match status" value="1"/>
</dbReference>
<dbReference type="RefSeq" id="WP_376801826.1">
    <property type="nucleotide sequence ID" value="NZ_DBNB01000040.1"/>
</dbReference>
<dbReference type="GO" id="GO:0030295">
    <property type="term" value="F:protein kinase activator activity"/>
    <property type="evidence" value="ECO:0007669"/>
    <property type="project" value="TreeGrafter"/>
</dbReference>
<keyword evidence="3" id="KW-0597">Phosphoprotein</keyword>